<dbReference type="Proteomes" id="UP001060275">
    <property type="component" value="Unassembled WGS sequence"/>
</dbReference>
<gene>
    <name evidence="4" type="ORF">NF348_01595</name>
</gene>
<evidence type="ECO:0000256" key="1">
    <source>
        <dbReference type="ARBA" id="ARBA00022553"/>
    </source>
</evidence>
<dbReference type="AlphaFoldDB" id="A0A9Q4FRF8"/>
<dbReference type="SMART" id="SM00448">
    <property type="entry name" value="REC"/>
    <property type="match status" value="1"/>
</dbReference>
<dbReference type="Gene3D" id="3.40.50.2300">
    <property type="match status" value="1"/>
</dbReference>
<dbReference type="PANTHER" id="PTHR44591">
    <property type="entry name" value="STRESS RESPONSE REGULATOR PROTEIN 1"/>
    <property type="match status" value="1"/>
</dbReference>
<name>A0A9Q4FRF8_9HYPH</name>
<evidence type="ECO:0000256" key="2">
    <source>
        <dbReference type="PROSITE-ProRule" id="PRU00169"/>
    </source>
</evidence>
<proteinExistence type="predicted"/>
<dbReference type="InterPro" id="IPR001789">
    <property type="entry name" value="Sig_transdc_resp-reg_receiver"/>
</dbReference>
<comment type="caution">
    <text evidence="4">The sequence shown here is derived from an EMBL/GenBank/DDBJ whole genome shotgun (WGS) entry which is preliminary data.</text>
</comment>
<keyword evidence="5" id="KW-1185">Reference proteome</keyword>
<evidence type="ECO:0000259" key="3">
    <source>
        <dbReference type="PROSITE" id="PS50110"/>
    </source>
</evidence>
<feature type="modified residue" description="4-aspartylphosphate" evidence="2">
    <location>
        <position position="58"/>
    </location>
</feature>
<dbReference type="EMBL" id="JAMWDU010000001">
    <property type="protein sequence ID" value="MCP8885790.1"/>
    <property type="molecule type" value="Genomic_DNA"/>
</dbReference>
<feature type="domain" description="Response regulatory" evidence="3">
    <location>
        <begin position="9"/>
        <end position="123"/>
    </location>
</feature>
<organism evidence="4 5">
    <name type="scientific">Devosia ureilytica</name>
    <dbReference type="NCBI Taxonomy" id="2952754"/>
    <lineage>
        <taxon>Bacteria</taxon>
        <taxon>Pseudomonadati</taxon>
        <taxon>Pseudomonadota</taxon>
        <taxon>Alphaproteobacteria</taxon>
        <taxon>Hyphomicrobiales</taxon>
        <taxon>Devosiaceae</taxon>
        <taxon>Devosia</taxon>
    </lineage>
</organism>
<dbReference type="Pfam" id="PF00072">
    <property type="entry name" value="Response_reg"/>
    <property type="match status" value="1"/>
</dbReference>
<protein>
    <submittedName>
        <fullName evidence="4">Response regulator</fullName>
    </submittedName>
</protein>
<dbReference type="PROSITE" id="PS50110">
    <property type="entry name" value="RESPONSE_REGULATORY"/>
    <property type="match status" value="1"/>
</dbReference>
<reference evidence="4" key="1">
    <citation type="submission" date="2022-06" db="EMBL/GenBank/DDBJ databases">
        <title>Devosia sp. XJ19-45 genome assembly.</title>
        <authorList>
            <person name="Li B."/>
            <person name="Cai M."/>
            <person name="Nie G."/>
            <person name="Li W."/>
        </authorList>
    </citation>
    <scope>NUCLEOTIDE SEQUENCE</scope>
    <source>
        <strain evidence="4">XJ19-45</strain>
    </source>
</reference>
<dbReference type="InterPro" id="IPR011006">
    <property type="entry name" value="CheY-like_superfamily"/>
</dbReference>
<sequence length="143" mass="15392">MNATIPSAQIAVVDDDAGFRSAMLLLLDAEALPAVAFDSPVAFLAEHETATFDVVISDVQMPGLSGFELIEAIDRGHRSVPVILITGRLEADLDTKAQACGAFALLRKPIEAASLLEWLHKALTDDTCNERDNPGSERVHRPD</sequence>
<keyword evidence="1 2" id="KW-0597">Phosphoprotein</keyword>
<accession>A0A9Q4FRF8</accession>
<dbReference type="InterPro" id="IPR050595">
    <property type="entry name" value="Bact_response_regulator"/>
</dbReference>
<dbReference type="GO" id="GO:0000160">
    <property type="term" value="P:phosphorelay signal transduction system"/>
    <property type="evidence" value="ECO:0007669"/>
    <property type="project" value="InterPro"/>
</dbReference>
<evidence type="ECO:0000313" key="4">
    <source>
        <dbReference type="EMBL" id="MCP8885790.1"/>
    </source>
</evidence>
<evidence type="ECO:0000313" key="5">
    <source>
        <dbReference type="Proteomes" id="UP001060275"/>
    </source>
</evidence>
<dbReference type="RefSeq" id="WP_254673005.1">
    <property type="nucleotide sequence ID" value="NZ_JAMWDU010000001.1"/>
</dbReference>
<dbReference type="SUPFAM" id="SSF52172">
    <property type="entry name" value="CheY-like"/>
    <property type="match status" value="1"/>
</dbReference>
<dbReference type="PANTHER" id="PTHR44591:SF25">
    <property type="entry name" value="CHEMOTAXIS TWO-COMPONENT RESPONSE REGULATOR"/>
    <property type="match status" value="1"/>
</dbReference>